<reference evidence="8 9" key="1">
    <citation type="submission" date="2019-03" db="EMBL/GenBank/DDBJ databases">
        <title>Draft genome sequences of novel Actinobacteria.</title>
        <authorList>
            <person name="Sahin N."/>
            <person name="Ay H."/>
            <person name="Saygin H."/>
        </authorList>
    </citation>
    <scope>NUCLEOTIDE SEQUENCE [LARGE SCALE GENOMIC DNA]</scope>
    <source>
        <strain evidence="8 9">JCM 13523</strain>
    </source>
</reference>
<comment type="caution">
    <text evidence="8">The sequence shown here is derived from an EMBL/GenBank/DDBJ whole genome shotgun (WGS) entry which is preliminary data.</text>
</comment>
<evidence type="ECO:0000313" key="8">
    <source>
        <dbReference type="EMBL" id="TDD41844.1"/>
    </source>
</evidence>
<dbReference type="Pfam" id="PF00665">
    <property type="entry name" value="rve"/>
    <property type="match status" value="1"/>
</dbReference>
<dbReference type="InterPro" id="IPR053392">
    <property type="entry name" value="Transposase_IS30-like"/>
</dbReference>
<dbReference type="PROSITE" id="PS50994">
    <property type="entry name" value="INTEGRASE"/>
    <property type="match status" value="1"/>
</dbReference>
<evidence type="ECO:0000256" key="3">
    <source>
        <dbReference type="ARBA" id="ARBA00022578"/>
    </source>
</evidence>
<evidence type="ECO:0000256" key="2">
    <source>
        <dbReference type="ARBA" id="ARBA00006363"/>
    </source>
</evidence>
<keyword evidence="9" id="KW-1185">Reference proteome</keyword>
<name>A0A4R4YD83_9ACTN</name>
<proteinExistence type="inferred from homology"/>
<dbReference type="InterPro" id="IPR001584">
    <property type="entry name" value="Integrase_cat-core"/>
</dbReference>
<dbReference type="PROSITE" id="PS01043">
    <property type="entry name" value="TRANSPOSASE_IS30"/>
    <property type="match status" value="1"/>
</dbReference>
<feature type="domain" description="Integrase catalytic" evidence="7">
    <location>
        <begin position="175"/>
        <end position="339"/>
    </location>
</feature>
<dbReference type="InterPro" id="IPR051917">
    <property type="entry name" value="Transposase-Integrase"/>
</dbReference>
<dbReference type="PANTHER" id="PTHR10948:SF23">
    <property type="entry name" value="TRANSPOSASE INSI FOR INSERTION SEQUENCE ELEMENT IS30A-RELATED"/>
    <property type="match status" value="1"/>
</dbReference>
<dbReference type="PANTHER" id="PTHR10948">
    <property type="entry name" value="TRANSPOSASE"/>
    <property type="match status" value="1"/>
</dbReference>
<dbReference type="InterPro" id="IPR001598">
    <property type="entry name" value="Transposase_IS30_CS"/>
</dbReference>
<dbReference type="InterPro" id="IPR036397">
    <property type="entry name" value="RNaseH_sf"/>
</dbReference>
<dbReference type="GO" id="GO:0003677">
    <property type="term" value="F:DNA binding"/>
    <property type="evidence" value="ECO:0007669"/>
    <property type="project" value="UniProtKB-KW"/>
</dbReference>
<keyword evidence="3" id="KW-0815">Transposition</keyword>
<evidence type="ECO:0000313" key="9">
    <source>
        <dbReference type="Proteomes" id="UP000295124"/>
    </source>
</evidence>
<dbReference type="InterPro" id="IPR012337">
    <property type="entry name" value="RNaseH-like_sf"/>
</dbReference>
<keyword evidence="4" id="KW-0238">DNA-binding</keyword>
<gene>
    <name evidence="8" type="ORF">E1263_42395</name>
</gene>
<organism evidence="8 9">
    <name type="scientific">Kribbella antibiotica</name>
    <dbReference type="NCBI Taxonomy" id="190195"/>
    <lineage>
        <taxon>Bacteria</taxon>
        <taxon>Bacillati</taxon>
        <taxon>Actinomycetota</taxon>
        <taxon>Actinomycetes</taxon>
        <taxon>Propionibacteriales</taxon>
        <taxon>Kribbellaceae</taxon>
        <taxon>Kribbella</taxon>
    </lineage>
</organism>
<dbReference type="InterPro" id="IPR025246">
    <property type="entry name" value="IS30-like_HTH"/>
</dbReference>
<dbReference type="GO" id="GO:0006313">
    <property type="term" value="P:DNA transposition"/>
    <property type="evidence" value="ECO:0007669"/>
    <property type="project" value="InterPro"/>
</dbReference>
<comment type="similarity">
    <text evidence="2">Belongs to the transposase IS30 family.</text>
</comment>
<dbReference type="OrthoDB" id="9803231at2"/>
<dbReference type="NCBIfam" id="NF033563">
    <property type="entry name" value="transpos_IS30"/>
    <property type="match status" value="1"/>
</dbReference>
<dbReference type="Gene3D" id="3.30.420.10">
    <property type="entry name" value="Ribonuclease H-like superfamily/Ribonuclease H"/>
    <property type="match status" value="1"/>
</dbReference>
<evidence type="ECO:0000259" key="7">
    <source>
        <dbReference type="PROSITE" id="PS50994"/>
    </source>
</evidence>
<comment type="function">
    <text evidence="1">Required for the transposition of the insertion element.</text>
</comment>
<accession>A0A4R4YD83</accession>
<dbReference type="Proteomes" id="UP000295124">
    <property type="component" value="Unassembled WGS sequence"/>
</dbReference>
<dbReference type="GO" id="GO:0015074">
    <property type="term" value="P:DNA integration"/>
    <property type="evidence" value="ECO:0007669"/>
    <property type="project" value="InterPro"/>
</dbReference>
<sequence length="350" mass="39782">MGGVYRPAGVTYSVRYLDRDERYELARLREAGCSIREIGRRMGRAASTISRELDRNCDPRTGAYQPERAHAMAWQRQRRPKQSKLSRFPLLRAVVQQLLDKRYSPDEVAGRLRLLHPDNEAMQISRESIYQSLYVYPRGELTRELKACLRRGRTTRRRRSPDPETRGKIPDAVPIHERPEEVEGRLIPGHHEGDLIKGSTASNSAVGTIVERTTGYLTLLHLPDGYTADRVAAAVIEQMTALPAWFTKTLTWDRGTEMTRHARITAQTGINVYFADPYSPWQRGLNENTNGLIREYLPKGTDLSVHTAADLQTVADELNDRPRKRLGYYTPTEMLASLILKDLDSVATTP</sequence>
<dbReference type="EMBL" id="SMKX01000308">
    <property type="protein sequence ID" value="TDD41844.1"/>
    <property type="molecule type" value="Genomic_DNA"/>
</dbReference>
<dbReference type="SUPFAM" id="SSF53098">
    <property type="entry name" value="Ribonuclease H-like"/>
    <property type="match status" value="1"/>
</dbReference>
<dbReference type="Pfam" id="PF13936">
    <property type="entry name" value="HTH_38"/>
    <property type="match status" value="1"/>
</dbReference>
<protein>
    <submittedName>
        <fullName evidence="8">IS30 family transposase</fullName>
    </submittedName>
</protein>
<evidence type="ECO:0000256" key="5">
    <source>
        <dbReference type="ARBA" id="ARBA00023172"/>
    </source>
</evidence>
<dbReference type="AlphaFoldDB" id="A0A4R4YD83"/>
<dbReference type="GO" id="GO:0005829">
    <property type="term" value="C:cytosol"/>
    <property type="evidence" value="ECO:0007669"/>
    <property type="project" value="TreeGrafter"/>
</dbReference>
<evidence type="ECO:0000256" key="4">
    <source>
        <dbReference type="ARBA" id="ARBA00023125"/>
    </source>
</evidence>
<evidence type="ECO:0000256" key="6">
    <source>
        <dbReference type="SAM" id="MobiDB-lite"/>
    </source>
</evidence>
<evidence type="ECO:0000256" key="1">
    <source>
        <dbReference type="ARBA" id="ARBA00002190"/>
    </source>
</evidence>
<feature type="region of interest" description="Disordered" evidence="6">
    <location>
        <begin position="152"/>
        <end position="171"/>
    </location>
</feature>
<dbReference type="GO" id="GO:0004803">
    <property type="term" value="F:transposase activity"/>
    <property type="evidence" value="ECO:0007669"/>
    <property type="project" value="InterPro"/>
</dbReference>
<keyword evidence="5" id="KW-0233">DNA recombination</keyword>
<feature type="compositionally biased region" description="Basic and acidic residues" evidence="6">
    <location>
        <begin position="160"/>
        <end position="171"/>
    </location>
</feature>